<dbReference type="InterPro" id="IPR032710">
    <property type="entry name" value="NTF2-like_dom_sf"/>
</dbReference>
<dbReference type="Pfam" id="PF04542">
    <property type="entry name" value="Sigma70_r2"/>
    <property type="match status" value="1"/>
</dbReference>
<dbReference type="Gene3D" id="3.10.450.50">
    <property type="match status" value="1"/>
</dbReference>
<dbReference type="SUPFAM" id="SSF88659">
    <property type="entry name" value="Sigma3 and sigma4 domains of RNA polymerase sigma factors"/>
    <property type="match status" value="1"/>
</dbReference>
<keyword evidence="10" id="KW-1185">Reference proteome</keyword>
<dbReference type="GO" id="GO:0016987">
    <property type="term" value="F:sigma factor activity"/>
    <property type="evidence" value="ECO:0007669"/>
    <property type="project" value="UniProtKB-KW"/>
</dbReference>
<dbReference type="PANTHER" id="PTHR43133:SF65">
    <property type="entry name" value="ECF RNA POLYMERASE SIGMA FACTOR SIGG"/>
    <property type="match status" value="1"/>
</dbReference>
<dbReference type="InterPro" id="IPR039425">
    <property type="entry name" value="RNA_pol_sigma-70-like"/>
</dbReference>
<evidence type="ECO:0000259" key="8">
    <source>
        <dbReference type="Pfam" id="PF12680"/>
    </source>
</evidence>
<evidence type="ECO:0000256" key="2">
    <source>
        <dbReference type="ARBA" id="ARBA00011344"/>
    </source>
</evidence>
<dbReference type="Pfam" id="PF08281">
    <property type="entry name" value="Sigma70_r4_2"/>
    <property type="match status" value="1"/>
</dbReference>
<evidence type="ECO:0000256" key="1">
    <source>
        <dbReference type="ARBA" id="ARBA00010641"/>
    </source>
</evidence>
<dbReference type="NCBIfam" id="TIGR02937">
    <property type="entry name" value="sigma70-ECF"/>
    <property type="match status" value="1"/>
</dbReference>
<dbReference type="InterPro" id="IPR013249">
    <property type="entry name" value="RNA_pol_sigma70_r4_t2"/>
</dbReference>
<evidence type="ECO:0000256" key="4">
    <source>
        <dbReference type="ARBA" id="ARBA00023082"/>
    </source>
</evidence>
<dbReference type="Gene3D" id="1.10.1740.10">
    <property type="match status" value="1"/>
</dbReference>
<dbReference type="EMBL" id="SFCC01000023">
    <property type="protein sequence ID" value="RZQ59512.1"/>
    <property type="molecule type" value="Genomic_DNA"/>
</dbReference>
<dbReference type="NCBIfam" id="TIGR02960">
    <property type="entry name" value="SigX5"/>
    <property type="match status" value="1"/>
</dbReference>
<keyword evidence="5" id="KW-0804">Transcription</keyword>
<dbReference type="SUPFAM" id="SSF54427">
    <property type="entry name" value="NTF2-like"/>
    <property type="match status" value="1"/>
</dbReference>
<reference evidence="9 10" key="1">
    <citation type="submission" date="2019-02" db="EMBL/GenBank/DDBJ databases">
        <title>Draft genome sequence of Amycolatopsis sp. 8-3EHSu isolated from roots of Suaeda maritima.</title>
        <authorList>
            <person name="Duangmal K."/>
            <person name="Chantavorakit T."/>
        </authorList>
    </citation>
    <scope>NUCLEOTIDE SEQUENCE [LARGE SCALE GENOMIC DNA]</scope>
    <source>
        <strain evidence="9 10">8-3EHSu</strain>
    </source>
</reference>
<evidence type="ECO:0000259" key="7">
    <source>
        <dbReference type="Pfam" id="PF08281"/>
    </source>
</evidence>
<feature type="domain" description="RNA polymerase sigma-70 region 2" evidence="6">
    <location>
        <begin position="13"/>
        <end position="81"/>
    </location>
</feature>
<dbReference type="GO" id="GO:0006352">
    <property type="term" value="P:DNA-templated transcription initiation"/>
    <property type="evidence" value="ECO:0007669"/>
    <property type="project" value="InterPro"/>
</dbReference>
<proteinExistence type="inferred from homology"/>
<dbReference type="InterPro" id="IPR037401">
    <property type="entry name" value="SnoaL-like"/>
</dbReference>
<comment type="similarity">
    <text evidence="1">Belongs to the sigma-70 factor family. ECF subfamily.</text>
</comment>
<sequence length="307" mass="34644">MTAPLDTEAFDRLVAPYQDELRAHCYRMLGSVHDAQDALQETLVRAWRNIGRLDDRGFVRAWLYKIATNRCLTAIERRGRRELPVDVGPGTPATEINWLEPYPDPSPEAHYLARENVELAFVAALQHLTGIQRAVLILREVLGFSAAQVADQLDTSPASVNSALQRARKVIDSAAPARHTIVRDLGDETVNRWADAWQRGDVDAIVAMLADDARFSMPPLPEWYRGREDIRAFLLDGPLRTRWRFLPTTANGQPAFGTYRWDEATGHYLPGGLDVLTIRRGQVRDVTSFLTADLTLFRLPERVRPVP</sequence>
<feature type="domain" description="SnoaL-like" evidence="8">
    <location>
        <begin position="190"/>
        <end position="284"/>
    </location>
</feature>
<protein>
    <submittedName>
        <fullName evidence="9">Sigma-70 family RNA polymerase sigma factor</fullName>
    </submittedName>
</protein>
<dbReference type="SUPFAM" id="SSF88946">
    <property type="entry name" value="Sigma2 domain of RNA polymerase sigma factors"/>
    <property type="match status" value="1"/>
</dbReference>
<dbReference type="InterPro" id="IPR007627">
    <property type="entry name" value="RNA_pol_sigma70_r2"/>
</dbReference>
<dbReference type="NCBIfam" id="NF006089">
    <property type="entry name" value="PRK08241.1"/>
    <property type="match status" value="1"/>
</dbReference>
<comment type="subunit">
    <text evidence="2">Interacts transiently with the RNA polymerase catalytic core formed by RpoA, RpoB, RpoC and RpoZ (2 alpha, 1 beta, 1 beta' and 1 omega subunit) to form the RNA polymerase holoenzyme that can initiate transcription.</text>
</comment>
<dbReference type="InterPro" id="IPR014305">
    <property type="entry name" value="RNA_pol_sigma-G_actinobac"/>
</dbReference>
<dbReference type="InterPro" id="IPR036388">
    <property type="entry name" value="WH-like_DNA-bd_sf"/>
</dbReference>
<organism evidence="9 10">
    <name type="scientific">Amycolatopsis suaedae</name>
    <dbReference type="NCBI Taxonomy" id="2510978"/>
    <lineage>
        <taxon>Bacteria</taxon>
        <taxon>Bacillati</taxon>
        <taxon>Actinomycetota</taxon>
        <taxon>Actinomycetes</taxon>
        <taxon>Pseudonocardiales</taxon>
        <taxon>Pseudonocardiaceae</taxon>
        <taxon>Amycolatopsis</taxon>
    </lineage>
</organism>
<name>A0A4Q7IZ13_9PSEU</name>
<evidence type="ECO:0000259" key="6">
    <source>
        <dbReference type="Pfam" id="PF04542"/>
    </source>
</evidence>
<gene>
    <name evidence="9" type="ORF">EWH70_33505</name>
</gene>
<dbReference type="AlphaFoldDB" id="A0A4Q7IZ13"/>
<dbReference type="RefSeq" id="WP_130479610.1">
    <property type="nucleotide sequence ID" value="NZ_SFCC01000023.1"/>
</dbReference>
<feature type="domain" description="RNA polymerase sigma factor 70 region 4 type 2" evidence="7">
    <location>
        <begin position="120"/>
        <end position="169"/>
    </location>
</feature>
<keyword evidence="4" id="KW-0731">Sigma factor</keyword>
<dbReference type="OrthoDB" id="3806887at2"/>
<evidence type="ECO:0000313" key="10">
    <source>
        <dbReference type="Proteomes" id="UP000292003"/>
    </source>
</evidence>
<accession>A0A4Q7IZ13</accession>
<evidence type="ECO:0000256" key="5">
    <source>
        <dbReference type="ARBA" id="ARBA00023163"/>
    </source>
</evidence>
<dbReference type="InterPro" id="IPR014284">
    <property type="entry name" value="RNA_pol_sigma-70_dom"/>
</dbReference>
<keyword evidence="3" id="KW-0805">Transcription regulation</keyword>
<dbReference type="CDD" id="cd06171">
    <property type="entry name" value="Sigma70_r4"/>
    <property type="match status" value="1"/>
</dbReference>
<dbReference type="GO" id="GO:0003677">
    <property type="term" value="F:DNA binding"/>
    <property type="evidence" value="ECO:0007669"/>
    <property type="project" value="InterPro"/>
</dbReference>
<dbReference type="Gene3D" id="1.10.10.10">
    <property type="entry name" value="Winged helix-like DNA-binding domain superfamily/Winged helix DNA-binding domain"/>
    <property type="match status" value="1"/>
</dbReference>
<dbReference type="InterPro" id="IPR013324">
    <property type="entry name" value="RNA_pol_sigma_r3/r4-like"/>
</dbReference>
<evidence type="ECO:0000313" key="9">
    <source>
        <dbReference type="EMBL" id="RZQ59512.1"/>
    </source>
</evidence>
<dbReference type="Pfam" id="PF12680">
    <property type="entry name" value="SnoaL_2"/>
    <property type="match status" value="1"/>
</dbReference>
<dbReference type="Proteomes" id="UP000292003">
    <property type="component" value="Unassembled WGS sequence"/>
</dbReference>
<dbReference type="InterPro" id="IPR013325">
    <property type="entry name" value="RNA_pol_sigma_r2"/>
</dbReference>
<evidence type="ECO:0000256" key="3">
    <source>
        <dbReference type="ARBA" id="ARBA00023015"/>
    </source>
</evidence>
<comment type="caution">
    <text evidence="9">The sequence shown here is derived from an EMBL/GenBank/DDBJ whole genome shotgun (WGS) entry which is preliminary data.</text>
</comment>
<dbReference type="PANTHER" id="PTHR43133">
    <property type="entry name" value="RNA POLYMERASE ECF-TYPE SIGMA FACTO"/>
    <property type="match status" value="1"/>
</dbReference>